<feature type="non-terminal residue" evidence="3">
    <location>
        <position position="1"/>
    </location>
</feature>
<feature type="domain" description="N-acetyltransferase" evidence="2">
    <location>
        <begin position="1"/>
        <end position="66"/>
    </location>
</feature>
<feature type="non-terminal residue" evidence="3">
    <location>
        <position position="165"/>
    </location>
</feature>
<dbReference type="PROSITE" id="PS51186">
    <property type="entry name" value="GNAT"/>
    <property type="match status" value="1"/>
</dbReference>
<dbReference type="SUPFAM" id="SSF55729">
    <property type="entry name" value="Acyl-CoA N-acyltransferases (Nat)"/>
    <property type="match status" value="1"/>
</dbReference>
<sequence length="165" mass="18023">YAAAALRELENVAKQAGADRISLHVFAHNEGAISLYRKLGYEPTNLVLSKRLMTPASGASAEITAKESGRNRRTTSSPPPKTFISDLRPGRVATIEATVTKLEPVREVEQRLGGKKKVRNGVLKDGTGEIALVLWGDEVGLVSEGEALRVVDGWVKEYKDVRRSR</sequence>
<evidence type="ECO:0000259" key="2">
    <source>
        <dbReference type="PROSITE" id="PS51186"/>
    </source>
</evidence>
<gene>
    <name evidence="3" type="ORF">B1B_12815</name>
</gene>
<dbReference type="InterPro" id="IPR012340">
    <property type="entry name" value="NA-bd_OB-fold"/>
</dbReference>
<dbReference type="CDD" id="cd04491">
    <property type="entry name" value="SoSSB_OBF"/>
    <property type="match status" value="1"/>
</dbReference>
<evidence type="ECO:0000313" key="3">
    <source>
        <dbReference type="EMBL" id="EQD45936.1"/>
    </source>
</evidence>
<comment type="caution">
    <text evidence="3">The sequence shown here is derived from an EMBL/GenBank/DDBJ whole genome shotgun (WGS) entry which is preliminary data.</text>
</comment>
<accession>T0ZCR2</accession>
<name>T0ZCR2_9ZZZZ</name>
<dbReference type="Gene3D" id="3.40.630.30">
    <property type="match status" value="1"/>
</dbReference>
<reference evidence="3" key="2">
    <citation type="journal article" date="2014" name="ISME J.">
        <title>Microbial stratification in low pH oxic and suboxic macroscopic growths along an acid mine drainage.</title>
        <authorList>
            <person name="Mendez-Garcia C."/>
            <person name="Mesa V."/>
            <person name="Sprenger R.R."/>
            <person name="Richter M."/>
            <person name="Diez M.S."/>
            <person name="Solano J."/>
            <person name="Bargiela R."/>
            <person name="Golyshina O.V."/>
            <person name="Manteca A."/>
            <person name="Ramos J.L."/>
            <person name="Gallego J.R."/>
            <person name="Llorente I."/>
            <person name="Martins Dos Santos V.A."/>
            <person name="Jensen O.N."/>
            <person name="Pelaez A.I."/>
            <person name="Sanchez J."/>
            <person name="Ferrer M."/>
        </authorList>
    </citation>
    <scope>NUCLEOTIDE SEQUENCE</scope>
</reference>
<organism evidence="3">
    <name type="scientific">mine drainage metagenome</name>
    <dbReference type="NCBI Taxonomy" id="410659"/>
    <lineage>
        <taxon>unclassified sequences</taxon>
        <taxon>metagenomes</taxon>
        <taxon>ecological metagenomes</taxon>
    </lineage>
</organism>
<reference evidence="3" key="1">
    <citation type="submission" date="2013-08" db="EMBL/GenBank/DDBJ databases">
        <authorList>
            <person name="Mendez C."/>
            <person name="Richter M."/>
            <person name="Ferrer M."/>
            <person name="Sanchez J."/>
        </authorList>
    </citation>
    <scope>NUCLEOTIDE SEQUENCE</scope>
</reference>
<dbReference type="InterPro" id="IPR016181">
    <property type="entry name" value="Acyl_CoA_acyltransferase"/>
</dbReference>
<dbReference type="AlphaFoldDB" id="T0ZCR2"/>
<proteinExistence type="predicted"/>
<dbReference type="GO" id="GO:0016747">
    <property type="term" value="F:acyltransferase activity, transferring groups other than amino-acyl groups"/>
    <property type="evidence" value="ECO:0007669"/>
    <property type="project" value="InterPro"/>
</dbReference>
<dbReference type="EMBL" id="AUZY01008421">
    <property type="protein sequence ID" value="EQD45936.1"/>
    <property type="molecule type" value="Genomic_DNA"/>
</dbReference>
<dbReference type="SUPFAM" id="SSF50249">
    <property type="entry name" value="Nucleic acid-binding proteins"/>
    <property type="match status" value="1"/>
</dbReference>
<evidence type="ECO:0000256" key="1">
    <source>
        <dbReference type="SAM" id="MobiDB-lite"/>
    </source>
</evidence>
<keyword evidence="3" id="KW-0808">Transferase</keyword>
<dbReference type="Pfam" id="PF00583">
    <property type="entry name" value="Acetyltransf_1"/>
    <property type="match status" value="1"/>
</dbReference>
<dbReference type="Gene3D" id="2.40.50.140">
    <property type="entry name" value="Nucleic acid-binding proteins"/>
    <property type="match status" value="1"/>
</dbReference>
<dbReference type="InterPro" id="IPR000182">
    <property type="entry name" value="GNAT_dom"/>
</dbReference>
<feature type="region of interest" description="Disordered" evidence="1">
    <location>
        <begin position="58"/>
        <end position="86"/>
    </location>
</feature>
<protein>
    <submittedName>
        <fullName evidence="3">Protein containing GCN5-related N-acetyltransferase</fullName>
    </submittedName>
</protein>